<gene>
    <name evidence="2" type="ORF">GDO81_007126</name>
</gene>
<name>A0AAV7C6R0_ENGPU</name>
<evidence type="ECO:0000313" key="3">
    <source>
        <dbReference type="Proteomes" id="UP000824782"/>
    </source>
</evidence>
<protein>
    <recommendedName>
        <fullName evidence="4">HCLS1-binding protein 3</fullName>
    </recommendedName>
</protein>
<feature type="region of interest" description="Disordered" evidence="1">
    <location>
        <begin position="114"/>
        <end position="153"/>
    </location>
</feature>
<evidence type="ECO:0008006" key="4">
    <source>
        <dbReference type="Google" id="ProtNLM"/>
    </source>
</evidence>
<evidence type="ECO:0000256" key="1">
    <source>
        <dbReference type="SAM" id="MobiDB-lite"/>
    </source>
</evidence>
<feature type="compositionally biased region" description="Basic residues" evidence="1">
    <location>
        <begin position="1"/>
        <end position="12"/>
    </location>
</feature>
<sequence>MEKRIKKKIITKKTKDPRSPPKPTLALFADEVDPDAELFETSATNTSKSKKTYKATDDIKLFEEQDLGGIVKLGDSLLLPSACSNDSSFKLSTVEDTDELFRVEEDLEKLLNLGKKTKPKPQIPAKPSFLKEPNNSASLSQTKPSEPNVQAMDESDILRYIKENEAADGESLSLF</sequence>
<keyword evidence="3" id="KW-1185">Reference proteome</keyword>
<dbReference type="InterPro" id="IPR039701">
    <property type="entry name" value="HS1BP3"/>
</dbReference>
<organism evidence="2 3">
    <name type="scientific">Engystomops pustulosus</name>
    <name type="common">Tungara frog</name>
    <name type="synonym">Physalaemus pustulosus</name>
    <dbReference type="NCBI Taxonomy" id="76066"/>
    <lineage>
        <taxon>Eukaryota</taxon>
        <taxon>Metazoa</taxon>
        <taxon>Chordata</taxon>
        <taxon>Craniata</taxon>
        <taxon>Vertebrata</taxon>
        <taxon>Euteleostomi</taxon>
        <taxon>Amphibia</taxon>
        <taxon>Batrachia</taxon>
        <taxon>Anura</taxon>
        <taxon>Neobatrachia</taxon>
        <taxon>Hyloidea</taxon>
        <taxon>Leptodactylidae</taxon>
        <taxon>Leiuperinae</taxon>
        <taxon>Engystomops</taxon>
    </lineage>
</organism>
<evidence type="ECO:0000313" key="2">
    <source>
        <dbReference type="EMBL" id="KAG8580082.1"/>
    </source>
</evidence>
<feature type="compositionally biased region" description="Polar residues" evidence="1">
    <location>
        <begin position="133"/>
        <end position="148"/>
    </location>
</feature>
<dbReference type="Proteomes" id="UP000824782">
    <property type="component" value="Unassembled WGS sequence"/>
</dbReference>
<reference evidence="2" key="1">
    <citation type="thesis" date="2020" institute="ProQuest LLC" country="789 East Eisenhower Parkway, Ann Arbor, MI, USA">
        <title>Comparative Genomics and Chromosome Evolution.</title>
        <authorList>
            <person name="Mudd A.B."/>
        </authorList>
    </citation>
    <scope>NUCLEOTIDE SEQUENCE</scope>
    <source>
        <strain evidence="2">237g6f4</strain>
        <tissue evidence="2">Blood</tissue>
    </source>
</reference>
<dbReference type="PANTHER" id="PTHR14431">
    <property type="entry name" value="HCLS1-BINDING PROTEIN 3"/>
    <property type="match status" value="1"/>
</dbReference>
<comment type="caution">
    <text evidence="2">The sequence shown here is derived from an EMBL/GenBank/DDBJ whole genome shotgun (WGS) entry which is preliminary data.</text>
</comment>
<accession>A0AAV7C6R0</accession>
<proteinExistence type="predicted"/>
<dbReference type="PANTHER" id="PTHR14431:SF1">
    <property type="entry name" value="HCLS1-BINDING PROTEIN 3"/>
    <property type="match status" value="1"/>
</dbReference>
<dbReference type="AlphaFoldDB" id="A0AAV7C6R0"/>
<feature type="region of interest" description="Disordered" evidence="1">
    <location>
        <begin position="1"/>
        <end position="25"/>
    </location>
</feature>
<dbReference type="EMBL" id="WNYA01000003">
    <property type="protein sequence ID" value="KAG8580082.1"/>
    <property type="molecule type" value="Genomic_DNA"/>
</dbReference>